<dbReference type="GO" id="GO:0033961">
    <property type="term" value="F:cis-stilbene-oxide hydrolase activity"/>
    <property type="evidence" value="ECO:0007669"/>
    <property type="project" value="UniProtKB-UniRule"/>
</dbReference>
<evidence type="ECO:0000256" key="8">
    <source>
        <dbReference type="SAM" id="SignalP"/>
    </source>
</evidence>
<dbReference type="InterPro" id="IPR000639">
    <property type="entry name" value="Epox_hydrolase-like"/>
</dbReference>
<feature type="chain" id="PRO_5026025024" description="Epoxide hydrolase" evidence="8">
    <location>
        <begin position="21"/>
        <end position="463"/>
    </location>
</feature>
<name>A0A6I8UTH1_DROPS</name>
<keyword evidence="5 6" id="KW-0378">Hydrolase</keyword>
<evidence type="ECO:0000256" key="1">
    <source>
        <dbReference type="ARBA" id="ARBA00000221"/>
    </source>
</evidence>
<comment type="similarity">
    <text evidence="3 6">Belongs to the peptidase S33 family.</text>
</comment>
<evidence type="ECO:0000313" key="11">
    <source>
        <dbReference type="RefSeq" id="XP_001360679.3"/>
    </source>
</evidence>
<keyword evidence="4 6" id="KW-0058">Aromatic hydrocarbons catabolism</keyword>
<gene>
    <name evidence="11" type="primary">Jheh2</name>
</gene>
<keyword evidence="10" id="KW-1185">Reference proteome</keyword>
<keyword evidence="6" id="KW-0472">Membrane</keyword>
<reference evidence="11" key="2">
    <citation type="submission" date="2025-08" db="UniProtKB">
        <authorList>
            <consortium name="RefSeq"/>
        </authorList>
    </citation>
    <scope>IDENTIFICATION</scope>
    <source>
        <strain evidence="11">MV-25-SWS-2005</strain>
        <tissue evidence="11">Whole body</tissue>
    </source>
</reference>
<dbReference type="GO" id="GO:0005789">
    <property type="term" value="C:endoplasmic reticulum membrane"/>
    <property type="evidence" value="ECO:0007669"/>
    <property type="project" value="UniProtKB-SubCell"/>
</dbReference>
<evidence type="ECO:0000259" key="9">
    <source>
        <dbReference type="Pfam" id="PF06441"/>
    </source>
</evidence>
<evidence type="ECO:0000256" key="4">
    <source>
        <dbReference type="ARBA" id="ARBA00022797"/>
    </source>
</evidence>
<proteinExistence type="inferred from homology"/>
<dbReference type="Gene3D" id="3.40.50.1820">
    <property type="entry name" value="alpha/beta hydrolase"/>
    <property type="match status" value="1"/>
</dbReference>
<protein>
    <recommendedName>
        <fullName evidence="6">Epoxide hydrolase</fullName>
        <ecNumber evidence="6">3.3.2.9</ecNumber>
    </recommendedName>
</protein>
<comment type="catalytic activity">
    <reaction evidence="6">
        <text>cis-stilbene oxide + H2O = (1R,2R)-hydrobenzoin</text>
        <dbReference type="Rhea" id="RHEA:23900"/>
        <dbReference type="ChEBI" id="CHEBI:15377"/>
        <dbReference type="ChEBI" id="CHEBI:50004"/>
        <dbReference type="ChEBI" id="CHEBI:50014"/>
        <dbReference type="EC" id="3.3.2.9"/>
    </reaction>
</comment>
<dbReference type="InterPro" id="IPR016292">
    <property type="entry name" value="Epoxide_hydrolase"/>
</dbReference>
<feature type="active site" description="Nucleophile" evidence="7">
    <location>
        <position position="237"/>
    </location>
</feature>
<evidence type="ECO:0000256" key="7">
    <source>
        <dbReference type="PIRSR" id="PIRSR001112-1"/>
    </source>
</evidence>
<dbReference type="ESTHER" id="drops-q290v9">
    <property type="family name" value="Epoxide_hydrolase"/>
</dbReference>
<feature type="signal peptide" evidence="8">
    <location>
        <begin position="1"/>
        <end position="20"/>
    </location>
</feature>
<keyword evidence="6" id="KW-0256">Endoplasmic reticulum</keyword>
<dbReference type="PIRSF" id="PIRSF001112">
    <property type="entry name" value="Epoxide_hydrolase"/>
    <property type="match status" value="1"/>
</dbReference>
<dbReference type="InterPro" id="IPR029058">
    <property type="entry name" value="AB_hydrolase_fold"/>
</dbReference>
<organism evidence="10 11">
    <name type="scientific">Drosophila pseudoobscura pseudoobscura</name>
    <name type="common">Fruit fly</name>
    <dbReference type="NCBI Taxonomy" id="46245"/>
    <lineage>
        <taxon>Eukaryota</taxon>
        <taxon>Metazoa</taxon>
        <taxon>Ecdysozoa</taxon>
        <taxon>Arthropoda</taxon>
        <taxon>Hexapoda</taxon>
        <taxon>Insecta</taxon>
        <taxon>Pterygota</taxon>
        <taxon>Neoptera</taxon>
        <taxon>Endopterygota</taxon>
        <taxon>Diptera</taxon>
        <taxon>Brachycera</taxon>
        <taxon>Muscomorpha</taxon>
        <taxon>Ephydroidea</taxon>
        <taxon>Drosophilidae</taxon>
        <taxon>Drosophila</taxon>
        <taxon>Sophophora</taxon>
    </lineage>
</organism>
<keyword evidence="8" id="KW-0732">Signal</keyword>
<dbReference type="KEGG" id="dpo:4804058"/>
<dbReference type="GO" id="GO:0097176">
    <property type="term" value="P:epoxide metabolic process"/>
    <property type="evidence" value="ECO:0007669"/>
    <property type="project" value="TreeGrafter"/>
</dbReference>
<accession>A0A6I8UTH1</accession>
<evidence type="ECO:0000256" key="6">
    <source>
        <dbReference type="PIRNR" id="PIRNR001112"/>
    </source>
</evidence>
<evidence type="ECO:0000256" key="5">
    <source>
        <dbReference type="ARBA" id="ARBA00022801"/>
    </source>
</evidence>
<dbReference type="Proteomes" id="UP000001819">
    <property type="component" value="Chromosome 3"/>
</dbReference>
<dbReference type="AlphaFoldDB" id="A0A6I8UTH1"/>
<dbReference type="RefSeq" id="XP_001360679.3">
    <property type="nucleotide sequence ID" value="XM_001360642.4"/>
</dbReference>
<feature type="active site" description="Proton acceptor" evidence="7">
    <location>
        <position position="440"/>
    </location>
</feature>
<feature type="domain" description="Epoxide hydrolase N-terminal" evidence="9">
    <location>
        <begin position="59"/>
        <end position="171"/>
    </location>
</feature>
<dbReference type="PANTHER" id="PTHR21661:SF35">
    <property type="entry name" value="EPOXIDE HYDROLASE"/>
    <property type="match status" value="1"/>
</dbReference>
<evidence type="ECO:0000256" key="3">
    <source>
        <dbReference type="ARBA" id="ARBA00010088"/>
    </source>
</evidence>
<evidence type="ECO:0000313" key="10">
    <source>
        <dbReference type="Proteomes" id="UP000001819"/>
    </source>
</evidence>
<dbReference type="InterPro" id="IPR010497">
    <property type="entry name" value="Epoxide_hydro_N"/>
</dbReference>
<dbReference type="InParanoid" id="A0A6I8UTH1"/>
<dbReference type="PANTHER" id="PTHR21661">
    <property type="entry name" value="EPOXIDE HYDROLASE 1-RELATED"/>
    <property type="match status" value="1"/>
</dbReference>
<dbReference type="EC" id="3.3.2.9" evidence="6"/>
<sequence>MSNVFVRFLIGGLALLVAVGYKNYRDLAAPGKRPDLDNNAYWGPKLGKQIYKENKAILPYDITVNPEVIADLKSQLSRPLKLQEPLEGVGFEYGFNANELRQVVKYWRDTYLTNWSEREQYLKKLDHFQTEIQGLKIHFIHAKPSKEAGKQGKKVLPLLLMHGWPGTVREFYDFIPLLTTPSDKSDYVFEVIAPSLPGYGWSQGSSKTGFGVAQVAVVMRNLMLRLGFEKFLVQGGDWGSLIGSNVAGLFPENVLGYHSNMCGNNSPMGNLKLVLSFVFPSWFVDGQFAHFYRGAGGLFKTIMEEMGYAHIQATKPDTVGNALIDNPIGLASYILEKFSTWTNPAFMALPDGGLTKRFTYDQLLDNVMIYYVTNSITTSMRLYSESMNKAQSSLAVDSVPITAKTGCTRFAHEIAHTPDAILANKFPNLVHSTYFEDGGHFPAFELPEQLYADFTAFVQKADL</sequence>
<comment type="subcellular location">
    <subcellularLocation>
        <location evidence="6">Endoplasmic reticulum membrane</location>
    </subcellularLocation>
    <subcellularLocation>
        <location evidence="2">Microsome membrane</location>
        <topology evidence="2">Single-pass membrane protein</topology>
    </subcellularLocation>
</comment>
<dbReference type="PRINTS" id="PR00412">
    <property type="entry name" value="EPOXHYDRLASE"/>
</dbReference>
<reference evidence="10" key="1">
    <citation type="submission" date="2024-06" db="UniProtKB">
        <authorList>
            <consortium name="RefSeq"/>
        </authorList>
    </citation>
    <scope>NUCLEOTIDE SEQUENCE [LARGE SCALE GENOMIC DNA]</scope>
    <source>
        <strain evidence="10">MV2-25</strain>
    </source>
</reference>
<comment type="function">
    <text evidence="6">Catalyzes juvenile hormone hydrolysis.</text>
</comment>
<dbReference type="Pfam" id="PF06441">
    <property type="entry name" value="EHN"/>
    <property type="match status" value="1"/>
</dbReference>
<dbReference type="FunCoup" id="A0A6I8UTH1">
    <property type="interactions" value="125"/>
</dbReference>
<evidence type="ECO:0000256" key="2">
    <source>
        <dbReference type="ARBA" id="ARBA00004111"/>
    </source>
</evidence>
<comment type="catalytic activity">
    <reaction evidence="1 6">
        <text>1-(4-methoxyphenyl)-N-methyl-N-[(3-methyloxetan-3-yl)methyl]methanamine + H2O = 2-{[(4-methoxybenzyl)(methyl)amino]methyl}-2-methylpropane-1,3-diol</text>
        <dbReference type="Rhea" id="RHEA:55764"/>
        <dbReference type="ChEBI" id="CHEBI:15377"/>
        <dbReference type="ChEBI" id="CHEBI:139161"/>
        <dbReference type="ChEBI" id="CHEBI:139164"/>
        <dbReference type="EC" id="3.3.2.9"/>
    </reaction>
</comment>
<dbReference type="SUPFAM" id="SSF53474">
    <property type="entry name" value="alpha/beta-Hydrolases"/>
    <property type="match status" value="1"/>
</dbReference>
<feature type="active site" description="Proton donor" evidence="7">
    <location>
        <position position="383"/>
    </location>
</feature>